<comment type="caution">
    <text evidence="4">The sequence shown here is derived from an EMBL/GenBank/DDBJ whole genome shotgun (WGS) entry which is preliminary data.</text>
</comment>
<dbReference type="CDD" id="cd05121">
    <property type="entry name" value="ABC1_ADCK3-like"/>
    <property type="match status" value="1"/>
</dbReference>
<feature type="domain" description="Protein kinase" evidence="3">
    <location>
        <begin position="118"/>
        <end position="472"/>
    </location>
</feature>
<dbReference type="InterPro" id="IPR050154">
    <property type="entry name" value="UbiB_kinase"/>
</dbReference>
<evidence type="ECO:0000256" key="1">
    <source>
        <dbReference type="ARBA" id="ARBA00009670"/>
    </source>
</evidence>
<dbReference type="PANTHER" id="PTHR10566">
    <property type="entry name" value="CHAPERONE-ACTIVITY OF BC1 COMPLEX CABC1 -RELATED"/>
    <property type="match status" value="1"/>
</dbReference>
<dbReference type="InterPro" id="IPR004147">
    <property type="entry name" value="ABC1_dom"/>
</dbReference>
<evidence type="ECO:0000256" key="2">
    <source>
        <dbReference type="SAM" id="Phobius"/>
    </source>
</evidence>
<dbReference type="InterPro" id="IPR011009">
    <property type="entry name" value="Kinase-like_dom_sf"/>
</dbReference>
<keyword evidence="2" id="KW-0472">Membrane</keyword>
<keyword evidence="5" id="KW-1185">Reference proteome</keyword>
<dbReference type="PANTHER" id="PTHR10566:SF113">
    <property type="entry name" value="PROTEIN ACTIVITY OF BC1 COMPLEX KINASE 7, CHLOROPLASTIC"/>
    <property type="match status" value="1"/>
</dbReference>
<feature type="transmembrane region" description="Helical" evidence="2">
    <location>
        <begin position="12"/>
        <end position="30"/>
    </location>
</feature>
<dbReference type="EMBL" id="JARMAB010000002">
    <property type="protein sequence ID" value="MED1201766.1"/>
    <property type="molecule type" value="Genomic_DNA"/>
</dbReference>
<accession>A0ABU6MAW1</accession>
<dbReference type="InterPro" id="IPR000719">
    <property type="entry name" value="Prot_kinase_dom"/>
</dbReference>
<reference evidence="4 5" key="1">
    <citation type="submission" date="2023-03" db="EMBL/GenBank/DDBJ databases">
        <title>Bacillus Genome Sequencing.</title>
        <authorList>
            <person name="Dunlap C."/>
        </authorList>
    </citation>
    <scope>NUCLEOTIDE SEQUENCE [LARGE SCALE GENOMIC DNA]</scope>
    <source>
        <strain evidence="4 5">B-23453</strain>
    </source>
</reference>
<comment type="similarity">
    <text evidence="1">Belongs to the protein kinase superfamily. ADCK protein kinase family.</text>
</comment>
<evidence type="ECO:0000313" key="4">
    <source>
        <dbReference type="EMBL" id="MED1201766.1"/>
    </source>
</evidence>
<evidence type="ECO:0000313" key="5">
    <source>
        <dbReference type="Proteomes" id="UP001341444"/>
    </source>
</evidence>
<keyword evidence="2" id="KW-1133">Transmembrane helix</keyword>
<feature type="transmembrane region" description="Helical" evidence="2">
    <location>
        <begin position="482"/>
        <end position="500"/>
    </location>
</feature>
<gene>
    <name evidence="4" type="ORF">P4T90_01525</name>
</gene>
<proteinExistence type="inferred from homology"/>
<dbReference type="Proteomes" id="UP001341444">
    <property type="component" value="Unassembled WGS sequence"/>
</dbReference>
<keyword evidence="2" id="KW-0812">Transmembrane</keyword>
<protein>
    <submittedName>
        <fullName evidence="4">AarF/UbiB family protein</fullName>
    </submittedName>
</protein>
<organism evidence="4 5">
    <name type="scientific">Heyndrickxia acidicola</name>
    <dbReference type="NCBI Taxonomy" id="209389"/>
    <lineage>
        <taxon>Bacteria</taxon>
        <taxon>Bacillati</taxon>
        <taxon>Bacillota</taxon>
        <taxon>Bacilli</taxon>
        <taxon>Bacillales</taxon>
        <taxon>Bacillaceae</taxon>
        <taxon>Heyndrickxia</taxon>
    </lineage>
</organism>
<name>A0ABU6MAW1_9BACI</name>
<feature type="transmembrane region" description="Helical" evidence="2">
    <location>
        <begin position="506"/>
        <end position="526"/>
    </location>
</feature>
<sequence length="538" mass="62992">MGINKWKQNKWYRITSVVGMTLGFFLKIYWFQLRKKSEGEWKDLWRKFAITFKKKAYSLEGLLIKVGQLLSVREDLLPDVFIEEMKELVDQVPPSSWQDISNVLEAEWGVPIQEKLSFIDKEPVASASIGQVFKGELMDGTIAAIKVQRPEISSIMKADFQALAIIMWCANRFSSYARKMVDFPLLYKELRHVIERELDFLEEMNTAVYFRKRYKQNPDIYIPKMYSEHCTKRILVMEWIDAERVTDPPVQLKRKDVAKSLLSIFMPQWLEGGKFHADPHEGNVLINQKGQIVLLDFGMVGEISNRDSEIFRKLIEGAVFKDYKKMVKNLSRLGFLLSSADSDEMERTLEELLEVGWTSGAKSDILSFQKEINELVRSLPIQVPIRFVFFGRSAAIIEGLLQTLCPNIDLMEMAKPVFFDWMKNTGQARWRFIAEWLFSASIFQAVKNLPDLLEEPKRKREWEEEKQKNEFILHQKKTNKQFAFLFTVLNIITTYAAAFLQKYWMIEFTLPLAGAGFIWFFTALLLERKWMEETFKSK</sequence>
<dbReference type="SUPFAM" id="SSF56112">
    <property type="entry name" value="Protein kinase-like (PK-like)"/>
    <property type="match status" value="1"/>
</dbReference>
<evidence type="ECO:0000259" key="3">
    <source>
        <dbReference type="PROSITE" id="PS50011"/>
    </source>
</evidence>
<dbReference type="RefSeq" id="WP_066263695.1">
    <property type="nucleotide sequence ID" value="NZ_JARMAB010000002.1"/>
</dbReference>
<dbReference type="Pfam" id="PF03109">
    <property type="entry name" value="ABC1"/>
    <property type="match status" value="1"/>
</dbReference>
<dbReference type="PROSITE" id="PS50011">
    <property type="entry name" value="PROTEIN_KINASE_DOM"/>
    <property type="match status" value="1"/>
</dbReference>